<evidence type="ECO:0000256" key="4">
    <source>
        <dbReference type="ARBA" id="ARBA00022776"/>
    </source>
</evidence>
<evidence type="ECO:0000256" key="7">
    <source>
        <dbReference type="SAM" id="MobiDB-lite"/>
    </source>
</evidence>
<feature type="compositionally biased region" description="Low complexity" evidence="7">
    <location>
        <begin position="525"/>
        <end position="540"/>
    </location>
</feature>
<dbReference type="Proteomes" id="UP000887569">
    <property type="component" value="Unplaced"/>
</dbReference>
<dbReference type="SUPFAM" id="SSF48371">
    <property type="entry name" value="ARM repeat"/>
    <property type="match status" value="1"/>
</dbReference>
<evidence type="ECO:0000313" key="9">
    <source>
        <dbReference type="Proteomes" id="UP000887569"/>
    </source>
</evidence>
<evidence type="ECO:0000259" key="8">
    <source>
        <dbReference type="Pfam" id="PF12719"/>
    </source>
</evidence>
<dbReference type="WBParaSite" id="PgR061_g036_t05">
    <property type="protein sequence ID" value="PgR061_g036_t05"/>
    <property type="gene ID" value="PgR061_g036"/>
</dbReference>
<dbReference type="WBParaSite" id="PgR061_g036_t10">
    <property type="protein sequence ID" value="PgR061_g036_t10"/>
    <property type="gene ID" value="PgR061_g036"/>
</dbReference>
<name>A0A915BUM9_PARUN</name>
<dbReference type="WBParaSite" id="PgR061_g036_t07">
    <property type="protein sequence ID" value="PgR061_g036_t07"/>
    <property type="gene ID" value="PgR061_g036"/>
</dbReference>
<dbReference type="GO" id="GO:0051301">
    <property type="term" value="P:cell division"/>
    <property type="evidence" value="ECO:0007669"/>
    <property type="project" value="UniProtKB-KW"/>
</dbReference>
<keyword evidence="2" id="KW-0158">Chromosome</keyword>
<evidence type="ECO:0000313" key="12">
    <source>
        <dbReference type="WBParaSite" id="PgR061_g036_t03"/>
    </source>
</evidence>
<dbReference type="WBParaSite" id="PgR061_g036_t02">
    <property type="protein sequence ID" value="PgR061_g036_t02"/>
    <property type="gene ID" value="PgR061_g036"/>
</dbReference>
<evidence type="ECO:0000313" key="11">
    <source>
        <dbReference type="WBParaSite" id="PgR061_g036_t02"/>
    </source>
</evidence>
<keyword evidence="9" id="KW-1185">Reference proteome</keyword>
<dbReference type="WBParaSite" id="PgR061_g036_t08">
    <property type="protein sequence ID" value="PgR061_g036_t08"/>
    <property type="gene ID" value="PgR061_g036"/>
</dbReference>
<reference evidence="10 11" key="1">
    <citation type="submission" date="2022-11" db="UniProtKB">
        <authorList>
            <consortium name="WormBaseParasite"/>
        </authorList>
    </citation>
    <scope>IDENTIFICATION</scope>
</reference>
<proteinExistence type="predicted"/>
<dbReference type="GO" id="GO:0000793">
    <property type="term" value="C:condensed chromosome"/>
    <property type="evidence" value="ECO:0007669"/>
    <property type="project" value="TreeGrafter"/>
</dbReference>
<organism evidence="9 12">
    <name type="scientific">Parascaris univalens</name>
    <name type="common">Nematode worm</name>
    <dbReference type="NCBI Taxonomy" id="6257"/>
    <lineage>
        <taxon>Eukaryota</taxon>
        <taxon>Metazoa</taxon>
        <taxon>Ecdysozoa</taxon>
        <taxon>Nematoda</taxon>
        <taxon>Chromadorea</taxon>
        <taxon>Rhabditida</taxon>
        <taxon>Spirurina</taxon>
        <taxon>Ascaridomorpha</taxon>
        <taxon>Ascaridoidea</taxon>
        <taxon>Ascarididae</taxon>
        <taxon>Parascaris</taxon>
    </lineage>
</organism>
<evidence type="ECO:0000256" key="5">
    <source>
        <dbReference type="ARBA" id="ARBA00023067"/>
    </source>
</evidence>
<keyword evidence="6" id="KW-0131">Cell cycle</keyword>
<sequence length="613" mass="69042">MKSMCDGGEAASASRTFTLMQFMQILPCFDMEDTAGKKSFRDLAESILTDRRLDVSRELVDCVIRHMFTYIWPRPEDNDEALSTICDLTSLMVDRSLNPNATMQMANETISIGASVTSADVNVSSEQQEIDDDTLLRCMKIVSAMLKTNRYRVMNALLRGLLENLVEKCVVCVNSECRILGFEAMGILAMYDERLAFEKVVLIKDTLELDDDLKPTSLNILCNMCLLHGYTSVAKWFAGSAIDFCDPRNDLIRVFLEYVEDENEAASFAACECLCKLLLSETREEWTNVLATLFLKAFDPRTDNNARLKACLVTFIPTYAESDRSHQLLLVEAFSEIFGLLRNAVLEGLFTEKKLSVIGSCFVCATLKQSRNTQCRQESSVQSILCRKIMAAIEEDPDPEGHLLPVYCMMLSQLEVCEWKDIEELNFFRDKAEELVDVLKDMEASAHDMNVLMAFSRSLSRRIEVLEDSSEKWQTLSSPTTDELAVLTEGLHLETPIKGEQKEASVETTGRRFVHMTSLQNGQASTKKISSKPISSSTTRRPPRVLKMKGQDLKKVLMEQSSDPITGTTSLRTALLTPVPAHRLRPVLQRAAKTPAASDFYKRDLIVEEEPDY</sequence>
<dbReference type="AlphaFoldDB" id="A0A915BUM9"/>
<dbReference type="WBParaSite" id="PgR061_g036_t09">
    <property type="protein sequence ID" value="PgR061_g036_t09"/>
    <property type="gene ID" value="PgR061_g036"/>
</dbReference>
<protein>
    <submittedName>
        <fullName evidence="10 11">Nuclear condensin complex subunit 3 C-terminal domain-containing protein</fullName>
    </submittedName>
</protein>
<dbReference type="GO" id="GO:0000796">
    <property type="term" value="C:condensin complex"/>
    <property type="evidence" value="ECO:0007669"/>
    <property type="project" value="InterPro"/>
</dbReference>
<dbReference type="GO" id="GO:0007076">
    <property type="term" value="P:mitotic chromosome condensation"/>
    <property type="evidence" value="ECO:0007669"/>
    <property type="project" value="InterPro"/>
</dbReference>
<dbReference type="WBParaSite" id="PgR061_g036_t01">
    <property type="protein sequence ID" value="PgR061_g036_t01"/>
    <property type="gene ID" value="PgR061_g036"/>
</dbReference>
<dbReference type="InterPro" id="IPR025977">
    <property type="entry name" value="Cnd3_C"/>
</dbReference>
<keyword evidence="4" id="KW-0498">Mitosis</keyword>
<evidence type="ECO:0000313" key="10">
    <source>
        <dbReference type="WBParaSite" id="PgR061_g036_t01"/>
    </source>
</evidence>
<keyword evidence="3" id="KW-0132">Cell division</keyword>
<dbReference type="WBParaSite" id="PgR061_g036_t03">
    <property type="protein sequence ID" value="PgR061_g036_t03"/>
    <property type="gene ID" value="PgR061_g036"/>
</dbReference>
<dbReference type="Pfam" id="PF12719">
    <property type="entry name" value="Cnd3"/>
    <property type="match status" value="1"/>
</dbReference>
<dbReference type="WBParaSite" id="PgR061_g036_t04">
    <property type="protein sequence ID" value="PgR061_g036_t04"/>
    <property type="gene ID" value="PgR061_g036"/>
</dbReference>
<accession>A0A915BUM9</accession>
<dbReference type="InterPro" id="IPR016024">
    <property type="entry name" value="ARM-type_fold"/>
</dbReference>
<feature type="region of interest" description="Disordered" evidence="7">
    <location>
        <begin position="520"/>
        <end position="542"/>
    </location>
</feature>
<evidence type="ECO:0000256" key="3">
    <source>
        <dbReference type="ARBA" id="ARBA00022618"/>
    </source>
</evidence>
<keyword evidence="5" id="KW-0226">DNA condensation</keyword>
<dbReference type="PANTHER" id="PTHR14418">
    <property type="entry name" value="CONDENSIN COMPLEX SUBUNIT 3-RELATED"/>
    <property type="match status" value="1"/>
</dbReference>
<evidence type="ECO:0000256" key="6">
    <source>
        <dbReference type="ARBA" id="ARBA00023306"/>
    </source>
</evidence>
<evidence type="ECO:0000256" key="2">
    <source>
        <dbReference type="ARBA" id="ARBA00022454"/>
    </source>
</evidence>
<feature type="domain" description="Nuclear condensin complex subunit 3 C-terminal" evidence="8">
    <location>
        <begin position="137"/>
        <end position="416"/>
    </location>
</feature>
<evidence type="ECO:0000256" key="1">
    <source>
        <dbReference type="ARBA" id="ARBA00004286"/>
    </source>
</evidence>
<comment type="subcellular location">
    <subcellularLocation>
        <location evidence="1">Chromosome</location>
    </subcellularLocation>
</comment>
<dbReference type="WBParaSite" id="PgR061_g036_t06">
    <property type="protein sequence ID" value="PgR061_g036_t06"/>
    <property type="gene ID" value="PgR061_g036"/>
</dbReference>
<dbReference type="PANTHER" id="PTHR14418:SF5">
    <property type="entry name" value="CONDENSIN COMPLEX SUBUNIT 3"/>
    <property type="match status" value="1"/>
</dbReference>
<dbReference type="InterPro" id="IPR027165">
    <property type="entry name" value="CND3"/>
</dbReference>